<evidence type="ECO:0000313" key="3">
    <source>
        <dbReference type="EMBL" id="SVB99985.1"/>
    </source>
</evidence>
<dbReference type="PANTHER" id="PTHR21666:SF289">
    <property type="entry name" value="L-ALA--D-GLU ENDOPEPTIDASE"/>
    <property type="match status" value="1"/>
</dbReference>
<evidence type="ECO:0000256" key="1">
    <source>
        <dbReference type="ARBA" id="ARBA00022729"/>
    </source>
</evidence>
<evidence type="ECO:0000259" key="2">
    <source>
        <dbReference type="Pfam" id="PF01551"/>
    </source>
</evidence>
<dbReference type="InterPro" id="IPR050570">
    <property type="entry name" value="Cell_wall_metabolism_enzyme"/>
</dbReference>
<accession>A0A382IKX1</accession>
<name>A0A382IKX1_9ZZZZ</name>
<keyword evidence="1" id="KW-0732">Signal</keyword>
<reference evidence="3" key="1">
    <citation type="submission" date="2018-05" db="EMBL/GenBank/DDBJ databases">
        <authorList>
            <person name="Lanie J.A."/>
            <person name="Ng W.-L."/>
            <person name="Kazmierczak K.M."/>
            <person name="Andrzejewski T.M."/>
            <person name="Davidsen T.M."/>
            <person name="Wayne K.J."/>
            <person name="Tettelin H."/>
            <person name="Glass J.I."/>
            <person name="Rusch D."/>
            <person name="Podicherti R."/>
            <person name="Tsui H.-C.T."/>
            <person name="Winkler M.E."/>
        </authorList>
    </citation>
    <scope>NUCLEOTIDE SEQUENCE</scope>
</reference>
<dbReference type="SUPFAM" id="SSF51261">
    <property type="entry name" value="Duplicated hybrid motif"/>
    <property type="match status" value="1"/>
</dbReference>
<dbReference type="InterPro" id="IPR016047">
    <property type="entry name" value="M23ase_b-sheet_dom"/>
</dbReference>
<feature type="domain" description="M23ase beta-sheet core" evidence="2">
    <location>
        <begin position="82"/>
        <end position="177"/>
    </location>
</feature>
<gene>
    <name evidence="3" type="ORF">METZ01_LOCUS252839</name>
</gene>
<sequence>SSIVEMYDKIALKAIIAYKPNSLLDPSDLKVNQRILLPGAEFKPPPPPVARGRNDGRFRVFPVEQWVYVSDPFGATRGSGRVHRGIDLALNTGTDIVSVCDGVVTRVEWWTYSYGYHVVVDCGSGWTALYAHLNNIYVYVGESLIAGELIGPSGDTGFSTGPHLHFEIMHWGVALDPNDILAFY</sequence>
<dbReference type="Gene3D" id="2.70.70.10">
    <property type="entry name" value="Glucose Permease (Domain IIA)"/>
    <property type="match status" value="1"/>
</dbReference>
<feature type="non-terminal residue" evidence="3">
    <location>
        <position position="1"/>
    </location>
</feature>
<dbReference type="AlphaFoldDB" id="A0A382IKX1"/>
<protein>
    <recommendedName>
        <fullName evidence="2">M23ase beta-sheet core domain-containing protein</fullName>
    </recommendedName>
</protein>
<dbReference type="PANTHER" id="PTHR21666">
    <property type="entry name" value="PEPTIDASE-RELATED"/>
    <property type="match status" value="1"/>
</dbReference>
<dbReference type="CDD" id="cd12797">
    <property type="entry name" value="M23_peptidase"/>
    <property type="match status" value="1"/>
</dbReference>
<dbReference type="InterPro" id="IPR011055">
    <property type="entry name" value="Dup_hybrid_motif"/>
</dbReference>
<proteinExistence type="predicted"/>
<dbReference type="Pfam" id="PF01551">
    <property type="entry name" value="Peptidase_M23"/>
    <property type="match status" value="1"/>
</dbReference>
<dbReference type="EMBL" id="UINC01067880">
    <property type="protein sequence ID" value="SVB99985.1"/>
    <property type="molecule type" value="Genomic_DNA"/>
</dbReference>
<organism evidence="3">
    <name type="scientific">marine metagenome</name>
    <dbReference type="NCBI Taxonomy" id="408172"/>
    <lineage>
        <taxon>unclassified sequences</taxon>
        <taxon>metagenomes</taxon>
        <taxon>ecological metagenomes</taxon>
    </lineage>
</organism>
<dbReference type="GO" id="GO:0004222">
    <property type="term" value="F:metalloendopeptidase activity"/>
    <property type="evidence" value="ECO:0007669"/>
    <property type="project" value="TreeGrafter"/>
</dbReference>